<feature type="domain" description="DUF4806" evidence="2">
    <location>
        <begin position="226"/>
        <end position="294"/>
    </location>
</feature>
<proteinExistence type="evidence at transcript level"/>
<dbReference type="Pfam" id="PF16064">
    <property type="entry name" value="DUF4806"/>
    <property type="match status" value="1"/>
</dbReference>
<evidence type="ECO:0000259" key="2">
    <source>
        <dbReference type="Pfam" id="PF16064"/>
    </source>
</evidence>
<dbReference type="InterPro" id="IPR032071">
    <property type="entry name" value="DUF4806"/>
</dbReference>
<evidence type="ECO:0000256" key="1">
    <source>
        <dbReference type="SAM" id="MobiDB-lite"/>
    </source>
</evidence>
<sequence>MFSVAHFILSDDISVIASDWVQDGKSFWPPFKSSTKVTAAIKGRMKPDQDWEQFTCRVLSSTDSYEVARKRAIRAEERSDVTSEPEANVKRTRRPPRPLDDYLTESSSDEDQTTEEPAPSDHMEFLDEPPQAPLLRNSGSQSIGAREKDCDGNVLCKAGRAETTSSSNCTPQPCKNVLLTVLRELEHIKVQLTSQALTLSRIERKVNGDAPAAMTEPVRPQDMPVYPVGTDEELALLEDSLKNEAIFAQLVRNLGQMGGGNVALATKAVFKKLVNDEVAILYNWTGRKGKKKARKLNINPLIFAAVRVNFSRATDDEMGHAIGEWLRFANVRLTNAKAKKS</sequence>
<evidence type="ECO:0000313" key="3">
    <source>
        <dbReference type="EMBL" id="JAP74112.1"/>
    </source>
</evidence>
<dbReference type="EMBL" id="GEFM01001684">
    <property type="protein sequence ID" value="JAP74112.1"/>
    <property type="molecule type" value="mRNA"/>
</dbReference>
<dbReference type="PANTHER" id="PTHR34153">
    <property type="entry name" value="SI:CH211-262H13.3-RELATED-RELATED"/>
    <property type="match status" value="1"/>
</dbReference>
<dbReference type="AlphaFoldDB" id="A0A131Y6I4"/>
<accession>A0A131Y6I4</accession>
<protein>
    <submittedName>
        <fullName evidence="3">Putative secreted protein</fullName>
    </submittedName>
</protein>
<feature type="region of interest" description="Disordered" evidence="1">
    <location>
        <begin position="74"/>
        <end position="147"/>
    </location>
</feature>
<name>A0A131Y6I4_IXORI</name>
<dbReference type="PANTHER" id="PTHR34153:SF2">
    <property type="entry name" value="SI:CH211-262H13.3-RELATED"/>
    <property type="match status" value="1"/>
</dbReference>
<organism evidence="3">
    <name type="scientific">Ixodes ricinus</name>
    <name type="common">Common tick</name>
    <name type="synonym">Acarus ricinus</name>
    <dbReference type="NCBI Taxonomy" id="34613"/>
    <lineage>
        <taxon>Eukaryota</taxon>
        <taxon>Metazoa</taxon>
        <taxon>Ecdysozoa</taxon>
        <taxon>Arthropoda</taxon>
        <taxon>Chelicerata</taxon>
        <taxon>Arachnida</taxon>
        <taxon>Acari</taxon>
        <taxon>Parasitiformes</taxon>
        <taxon>Ixodida</taxon>
        <taxon>Ixodoidea</taxon>
        <taxon>Ixodidae</taxon>
        <taxon>Ixodinae</taxon>
        <taxon>Ixodes</taxon>
    </lineage>
</organism>
<reference evidence="3" key="1">
    <citation type="submission" date="2016-02" db="EMBL/GenBank/DDBJ databases">
        <title>RNAseq analyses of the midgut from blood- or serum-fed Ixodes ricinus ticks.</title>
        <authorList>
            <person name="Perner J."/>
            <person name="Provaznik J."/>
            <person name="Schrenkova J."/>
            <person name="Urbanova V."/>
            <person name="Ribeiro J.M."/>
            <person name="Kopacek P."/>
        </authorList>
    </citation>
    <scope>NUCLEOTIDE SEQUENCE</scope>
    <source>
        <tissue evidence="3">Gut</tissue>
    </source>
</reference>